<evidence type="ECO:0000313" key="11">
    <source>
        <dbReference type="EMBL" id="KXG76045.1"/>
    </source>
</evidence>
<dbReference type="STRING" id="520764.AN618_17170"/>
<dbReference type="EMBL" id="LOED01000022">
    <property type="protein sequence ID" value="KXG76045.1"/>
    <property type="molecule type" value="Genomic_DNA"/>
</dbReference>
<evidence type="ECO:0000256" key="6">
    <source>
        <dbReference type="ARBA" id="ARBA00022723"/>
    </source>
</evidence>
<organism evidence="11 12">
    <name type="scientific">Fervidicola ferrireducens</name>
    <dbReference type="NCBI Taxonomy" id="520764"/>
    <lineage>
        <taxon>Bacteria</taxon>
        <taxon>Bacillati</taxon>
        <taxon>Bacillota</taxon>
        <taxon>Clostridia</taxon>
        <taxon>Thermosediminibacterales</taxon>
        <taxon>Thermosediminibacteraceae</taxon>
        <taxon>Fervidicola</taxon>
    </lineage>
</organism>
<dbReference type="AlphaFoldDB" id="A0A140L670"/>
<evidence type="ECO:0000256" key="4">
    <source>
        <dbReference type="ARBA" id="ARBA00022490"/>
    </source>
</evidence>
<keyword evidence="9" id="KW-0460">Magnesium</keyword>
<keyword evidence="8" id="KW-0067">ATP-binding</keyword>
<dbReference type="InterPro" id="IPR003442">
    <property type="entry name" value="T6A_TsaE"/>
</dbReference>
<dbReference type="FunCoup" id="A0A140L670">
    <property type="interactions" value="389"/>
</dbReference>
<keyword evidence="7" id="KW-0547">Nucleotide-binding</keyword>
<evidence type="ECO:0000256" key="5">
    <source>
        <dbReference type="ARBA" id="ARBA00022694"/>
    </source>
</evidence>
<gene>
    <name evidence="11" type="primary">tsaE</name>
    <name evidence="11" type="ORF">AN618_17170</name>
</gene>
<dbReference type="InterPro" id="IPR027417">
    <property type="entry name" value="P-loop_NTPase"/>
</dbReference>
<dbReference type="Proteomes" id="UP000070427">
    <property type="component" value="Unassembled WGS sequence"/>
</dbReference>
<evidence type="ECO:0000256" key="3">
    <source>
        <dbReference type="ARBA" id="ARBA00019010"/>
    </source>
</evidence>
<dbReference type="NCBIfam" id="TIGR00150">
    <property type="entry name" value="T6A_YjeE"/>
    <property type="match status" value="1"/>
</dbReference>
<name>A0A140L670_9FIRM</name>
<comment type="subcellular location">
    <subcellularLocation>
        <location evidence="1">Cytoplasm</location>
    </subcellularLocation>
</comment>
<dbReference type="GO" id="GO:0005524">
    <property type="term" value="F:ATP binding"/>
    <property type="evidence" value="ECO:0007669"/>
    <property type="project" value="UniProtKB-KW"/>
</dbReference>
<keyword evidence="4" id="KW-0963">Cytoplasm</keyword>
<evidence type="ECO:0000256" key="8">
    <source>
        <dbReference type="ARBA" id="ARBA00022840"/>
    </source>
</evidence>
<dbReference type="PANTHER" id="PTHR33540">
    <property type="entry name" value="TRNA THREONYLCARBAMOYLADENOSINE BIOSYNTHESIS PROTEIN TSAE"/>
    <property type="match status" value="1"/>
</dbReference>
<evidence type="ECO:0000256" key="10">
    <source>
        <dbReference type="ARBA" id="ARBA00032441"/>
    </source>
</evidence>
<sequence>MEFKAVFETRSVGETEGLGEKLGSLLSKGDLVALKGDLGAGKTAFTRGIARGLGSEDFVTSPTFTIINEYDGDVPIAHMDAYRLSDAVELEDIGFRDYLKEYVVVIEWADRVIDLLPDEVLLVEFETIGEQERRITFTAKGKKYEKILQELKKS</sequence>
<dbReference type="GO" id="GO:0005737">
    <property type="term" value="C:cytoplasm"/>
    <property type="evidence" value="ECO:0007669"/>
    <property type="project" value="UniProtKB-SubCell"/>
</dbReference>
<dbReference type="Gene3D" id="3.40.50.300">
    <property type="entry name" value="P-loop containing nucleotide triphosphate hydrolases"/>
    <property type="match status" value="1"/>
</dbReference>
<keyword evidence="6" id="KW-0479">Metal-binding</keyword>
<dbReference type="GO" id="GO:0002949">
    <property type="term" value="P:tRNA threonylcarbamoyladenosine modification"/>
    <property type="evidence" value="ECO:0007669"/>
    <property type="project" value="InterPro"/>
</dbReference>
<evidence type="ECO:0000256" key="1">
    <source>
        <dbReference type="ARBA" id="ARBA00004496"/>
    </source>
</evidence>
<dbReference type="GO" id="GO:0046872">
    <property type="term" value="F:metal ion binding"/>
    <property type="evidence" value="ECO:0007669"/>
    <property type="project" value="UniProtKB-KW"/>
</dbReference>
<dbReference type="SUPFAM" id="SSF52540">
    <property type="entry name" value="P-loop containing nucleoside triphosphate hydrolases"/>
    <property type="match status" value="1"/>
</dbReference>
<evidence type="ECO:0000256" key="7">
    <source>
        <dbReference type="ARBA" id="ARBA00022741"/>
    </source>
</evidence>
<dbReference type="PANTHER" id="PTHR33540:SF2">
    <property type="entry name" value="TRNA THREONYLCARBAMOYLADENOSINE BIOSYNTHESIS PROTEIN TSAE"/>
    <property type="match status" value="1"/>
</dbReference>
<protein>
    <recommendedName>
        <fullName evidence="3">tRNA threonylcarbamoyladenosine biosynthesis protein TsaE</fullName>
    </recommendedName>
    <alternativeName>
        <fullName evidence="10">t(6)A37 threonylcarbamoyladenosine biosynthesis protein TsaE</fullName>
    </alternativeName>
</protein>
<keyword evidence="5" id="KW-0819">tRNA processing</keyword>
<dbReference type="InParanoid" id="A0A140L670"/>
<keyword evidence="12" id="KW-1185">Reference proteome</keyword>
<dbReference type="OrthoDB" id="9815896at2"/>
<comment type="caution">
    <text evidence="11">The sequence shown here is derived from an EMBL/GenBank/DDBJ whole genome shotgun (WGS) entry which is preliminary data.</text>
</comment>
<evidence type="ECO:0000313" key="12">
    <source>
        <dbReference type="Proteomes" id="UP000070427"/>
    </source>
</evidence>
<dbReference type="Pfam" id="PF02367">
    <property type="entry name" value="TsaE"/>
    <property type="match status" value="1"/>
</dbReference>
<comment type="similarity">
    <text evidence="2">Belongs to the TsaE family.</text>
</comment>
<dbReference type="RefSeq" id="WP_066353903.1">
    <property type="nucleotide sequence ID" value="NZ_LOED01000022.1"/>
</dbReference>
<dbReference type="PATRIC" id="fig|520764.3.peg.1846"/>
<reference evidence="11 12" key="1">
    <citation type="submission" date="2015-12" db="EMBL/GenBank/DDBJ databases">
        <title>Draft genome sequnece of Fervidicola ferrireducens strain Y170.</title>
        <authorList>
            <person name="Patel B.K."/>
        </authorList>
    </citation>
    <scope>NUCLEOTIDE SEQUENCE [LARGE SCALE GENOMIC DNA]</scope>
    <source>
        <strain evidence="11 12">Y170</strain>
    </source>
</reference>
<evidence type="ECO:0000256" key="9">
    <source>
        <dbReference type="ARBA" id="ARBA00022842"/>
    </source>
</evidence>
<accession>A0A140L670</accession>
<evidence type="ECO:0000256" key="2">
    <source>
        <dbReference type="ARBA" id="ARBA00007599"/>
    </source>
</evidence>
<proteinExistence type="inferred from homology"/>